<dbReference type="AlphaFoldDB" id="A0A084VCY3"/>
<dbReference type="VEuPathDB" id="VectorBase:ASIS003433"/>
<reference evidence="5 7" key="1">
    <citation type="journal article" date="2014" name="BMC Genomics">
        <title>Genome sequence of Anopheles sinensis provides insight into genetics basis of mosquito competence for malaria parasites.</title>
        <authorList>
            <person name="Zhou D."/>
            <person name="Zhang D."/>
            <person name="Ding G."/>
            <person name="Shi L."/>
            <person name="Hou Q."/>
            <person name="Ye Y."/>
            <person name="Xu Y."/>
            <person name="Zhou H."/>
            <person name="Xiong C."/>
            <person name="Li S."/>
            <person name="Yu J."/>
            <person name="Hong S."/>
            <person name="Yu X."/>
            <person name="Zou P."/>
            <person name="Chen C."/>
            <person name="Chang X."/>
            <person name="Wang W."/>
            <person name="Lv Y."/>
            <person name="Sun Y."/>
            <person name="Ma L."/>
            <person name="Shen B."/>
            <person name="Zhu C."/>
        </authorList>
    </citation>
    <scope>NUCLEOTIDE SEQUENCE [LARGE SCALE GENOMIC DNA]</scope>
</reference>
<dbReference type="OMA" id="IEREWIC"/>
<dbReference type="GO" id="GO:0046856">
    <property type="term" value="P:phosphatidylinositol dephosphorylation"/>
    <property type="evidence" value="ECO:0007669"/>
    <property type="project" value="TreeGrafter"/>
</dbReference>
<evidence type="ECO:0000256" key="3">
    <source>
        <dbReference type="SAM" id="MobiDB-lite"/>
    </source>
</evidence>
<dbReference type="OrthoDB" id="271628at2759"/>
<dbReference type="InterPro" id="IPR010569">
    <property type="entry name" value="Myotubularin-like_Pase_dom"/>
</dbReference>
<dbReference type="VEuPathDB" id="VectorBase:ASIS006063"/>
<dbReference type="InterPro" id="IPR048994">
    <property type="entry name" value="PH-GRAM_MTMR6-9"/>
</dbReference>
<dbReference type="STRING" id="74873.A0A084VCY3"/>
<dbReference type="Pfam" id="PF21098">
    <property type="entry name" value="PH-GRAM_MTMR6-like"/>
    <property type="match status" value="1"/>
</dbReference>
<evidence type="ECO:0000313" key="6">
    <source>
        <dbReference type="EnsemblMetazoa" id="ASIC002756-PA"/>
    </source>
</evidence>
<feature type="region of interest" description="Disordered" evidence="3">
    <location>
        <begin position="570"/>
        <end position="596"/>
    </location>
</feature>
<feature type="compositionally biased region" description="Acidic residues" evidence="3">
    <location>
        <begin position="574"/>
        <end position="587"/>
    </location>
</feature>
<dbReference type="Proteomes" id="UP000030765">
    <property type="component" value="Unassembled WGS sequence"/>
</dbReference>
<evidence type="ECO:0000259" key="4">
    <source>
        <dbReference type="PROSITE" id="PS51339"/>
    </source>
</evidence>
<dbReference type="VEuPathDB" id="VectorBase:ASIC002756"/>
<keyword evidence="7" id="KW-1185">Reference proteome</keyword>
<feature type="domain" description="Myotubularin phosphatase" evidence="4">
    <location>
        <begin position="129"/>
        <end position="502"/>
    </location>
</feature>
<protein>
    <submittedName>
        <fullName evidence="5">AGAP003266-PA-like protein</fullName>
    </submittedName>
</protein>
<evidence type="ECO:0000256" key="1">
    <source>
        <dbReference type="ARBA" id="ARBA00007471"/>
    </source>
</evidence>
<reference evidence="6" key="2">
    <citation type="submission" date="2020-05" db="UniProtKB">
        <authorList>
            <consortium name="EnsemblMetazoa"/>
        </authorList>
    </citation>
    <scope>IDENTIFICATION</scope>
</reference>
<proteinExistence type="inferred from homology"/>
<dbReference type="GO" id="GO:0010507">
    <property type="term" value="P:negative regulation of autophagy"/>
    <property type="evidence" value="ECO:0007669"/>
    <property type="project" value="TreeGrafter"/>
</dbReference>
<evidence type="ECO:0000313" key="7">
    <source>
        <dbReference type="Proteomes" id="UP000030765"/>
    </source>
</evidence>
<dbReference type="EMBL" id="ATLV01011003">
    <property type="status" value="NOT_ANNOTATED_CDS"/>
    <property type="molecule type" value="Genomic_DNA"/>
</dbReference>
<dbReference type="Pfam" id="PF06602">
    <property type="entry name" value="Myotub-related"/>
    <property type="match status" value="1"/>
</dbReference>
<dbReference type="InterPro" id="IPR030564">
    <property type="entry name" value="Myotubularin"/>
</dbReference>
<dbReference type="Gene3D" id="2.30.29.30">
    <property type="entry name" value="Pleckstrin-homology domain (PH domain)/Phosphotyrosine-binding domain (PTB)"/>
    <property type="match status" value="1"/>
</dbReference>
<dbReference type="SUPFAM" id="SSF52799">
    <property type="entry name" value="(Phosphotyrosine protein) phosphatases II"/>
    <property type="match status" value="1"/>
</dbReference>
<dbReference type="GO" id="GO:0005737">
    <property type="term" value="C:cytoplasm"/>
    <property type="evidence" value="ECO:0007669"/>
    <property type="project" value="TreeGrafter"/>
</dbReference>
<dbReference type="GO" id="GO:0019903">
    <property type="term" value="F:protein phosphatase binding"/>
    <property type="evidence" value="ECO:0007669"/>
    <property type="project" value="TreeGrafter"/>
</dbReference>
<gene>
    <name evidence="5" type="ORF">ZHAS_00002756</name>
</gene>
<dbReference type="InterPro" id="IPR029021">
    <property type="entry name" value="Prot-tyrosine_phosphatase-like"/>
</dbReference>
<dbReference type="CDD" id="cd13211">
    <property type="entry name" value="PH-GRAM_MTMR9"/>
    <property type="match status" value="1"/>
</dbReference>
<organism evidence="6 7">
    <name type="scientific">Anopheles sinensis</name>
    <name type="common">Mosquito</name>
    <dbReference type="NCBI Taxonomy" id="74873"/>
    <lineage>
        <taxon>Eukaryota</taxon>
        <taxon>Metazoa</taxon>
        <taxon>Ecdysozoa</taxon>
        <taxon>Arthropoda</taxon>
        <taxon>Hexapoda</taxon>
        <taxon>Insecta</taxon>
        <taxon>Pterygota</taxon>
        <taxon>Neoptera</taxon>
        <taxon>Endopterygota</taxon>
        <taxon>Diptera</taxon>
        <taxon>Nematocera</taxon>
        <taxon>Culicoidea</taxon>
        <taxon>Culicidae</taxon>
        <taxon>Anophelinae</taxon>
        <taxon>Anopheles</taxon>
    </lineage>
</organism>
<dbReference type="SUPFAM" id="SSF50729">
    <property type="entry name" value="PH domain-like"/>
    <property type="match status" value="1"/>
</dbReference>
<keyword evidence="2" id="KW-0175">Coiled coil</keyword>
<dbReference type="PROSITE" id="PS51339">
    <property type="entry name" value="PPASE_MYOTUBULARIN"/>
    <property type="match status" value="1"/>
</dbReference>
<accession>A0A084VCY3</accession>
<evidence type="ECO:0000313" key="5">
    <source>
        <dbReference type="EMBL" id="KFB35827.1"/>
    </source>
</evidence>
<dbReference type="EMBL" id="KE524632">
    <property type="protein sequence ID" value="KFB35827.1"/>
    <property type="molecule type" value="Genomic_DNA"/>
</dbReference>
<comment type="similarity">
    <text evidence="1">Belongs to the protein-tyrosine phosphatase family. Non-receptor class myotubularin subfamily.</text>
</comment>
<name>A0A084VCY3_ANOSI</name>
<dbReference type="PANTHER" id="PTHR10807:SF73">
    <property type="entry name" value="LD06050P"/>
    <property type="match status" value="1"/>
</dbReference>
<feature type="coiled-coil region" evidence="2">
    <location>
        <begin position="526"/>
        <end position="553"/>
    </location>
</feature>
<evidence type="ECO:0000256" key="2">
    <source>
        <dbReference type="SAM" id="Coils"/>
    </source>
</evidence>
<sequence length="596" mass="67502">MEFAELILTPKLDGVLLYDQLSERPVDGTLCITGHHLILSTRKEGAQELWLLHQNIDLVERKPNIVNNILEGGTIILKCKDLRIIALKIASPQEYFNISNSIEQLSNLEEAKMLYPFFYIPMYNMLEDGYSLYQPEQEFAKLLATSDDWRLTTVNSAYQVCPTYGAKLVVARSITDEQIVQSAAFRDGGRFPVFAYRHGNGAAMLRSAQPVAAPGVSKRCRADEAILNAVLGRSKKGFIFDTWGKGKSSTTETDQHYSQWKKVNRPIGQFSSVSALLDSFVKLMDACNDVQCSPDKWLSRLEMSGWLGYVLNALNAACVVAQCLDQEGAPVLVHGGKGLDTTLVVTSLVQIILNPDCRTIRGLQALIDREWLQGGYPFSTRHKHSCYTPTHQRRKSSSATFLLFLDCIYQLYAQFPCSFEYDHRLLVTLFEHSYFSQYGTFLGDCERERVQLKVFSRTTSLWSHLNRHEVVKSLLNPLYEPNQAVIWPSVAPISIVLWAELYTRWSIDQSQLKITFGQIQALISREKDLRSRVVKLHRQLAELQREYQLLRNEKNGNSSGNHHQHYNHQLHDADVDDPGDDGDEESVSSDALGSSK</sequence>
<dbReference type="InterPro" id="IPR011993">
    <property type="entry name" value="PH-like_dom_sf"/>
</dbReference>
<dbReference type="PANTHER" id="PTHR10807">
    <property type="entry name" value="MYOTUBULARIN-RELATED"/>
    <property type="match status" value="1"/>
</dbReference>
<dbReference type="EnsemblMetazoa" id="ASIC002756-RA">
    <property type="protein sequence ID" value="ASIC002756-PA"/>
    <property type="gene ID" value="ASIC002756"/>
</dbReference>